<sequence length="32" mass="3693">MFLSLVDVRSTPTVKNTSSVIWLSVQYFRQSC</sequence>
<organism evidence="1">
    <name type="scientific">Anguilla anguilla</name>
    <name type="common">European freshwater eel</name>
    <name type="synonym">Muraena anguilla</name>
    <dbReference type="NCBI Taxonomy" id="7936"/>
    <lineage>
        <taxon>Eukaryota</taxon>
        <taxon>Metazoa</taxon>
        <taxon>Chordata</taxon>
        <taxon>Craniata</taxon>
        <taxon>Vertebrata</taxon>
        <taxon>Euteleostomi</taxon>
        <taxon>Actinopterygii</taxon>
        <taxon>Neopterygii</taxon>
        <taxon>Teleostei</taxon>
        <taxon>Anguilliformes</taxon>
        <taxon>Anguillidae</taxon>
        <taxon>Anguilla</taxon>
    </lineage>
</organism>
<dbReference type="AlphaFoldDB" id="A0A0E9VY47"/>
<accession>A0A0E9VY47</accession>
<reference evidence="1" key="1">
    <citation type="submission" date="2014-11" db="EMBL/GenBank/DDBJ databases">
        <authorList>
            <person name="Amaro Gonzalez C."/>
        </authorList>
    </citation>
    <scope>NUCLEOTIDE SEQUENCE</scope>
</reference>
<proteinExistence type="predicted"/>
<dbReference type="EMBL" id="GBXM01026394">
    <property type="protein sequence ID" value="JAH82183.1"/>
    <property type="molecule type" value="Transcribed_RNA"/>
</dbReference>
<reference evidence="1" key="2">
    <citation type="journal article" date="2015" name="Fish Shellfish Immunol.">
        <title>Early steps in the European eel (Anguilla anguilla)-Vibrio vulnificus interaction in the gills: Role of the RtxA13 toxin.</title>
        <authorList>
            <person name="Callol A."/>
            <person name="Pajuelo D."/>
            <person name="Ebbesson L."/>
            <person name="Teles M."/>
            <person name="MacKenzie S."/>
            <person name="Amaro C."/>
        </authorList>
    </citation>
    <scope>NUCLEOTIDE SEQUENCE</scope>
</reference>
<name>A0A0E9VY47_ANGAN</name>
<protein>
    <submittedName>
        <fullName evidence="1">Uncharacterized protein</fullName>
    </submittedName>
</protein>
<evidence type="ECO:0000313" key="1">
    <source>
        <dbReference type="EMBL" id="JAH82183.1"/>
    </source>
</evidence>